<evidence type="ECO:0000256" key="5">
    <source>
        <dbReference type="ARBA" id="ARBA00022989"/>
    </source>
</evidence>
<reference evidence="10 11" key="1">
    <citation type="submission" date="2020-12" db="EMBL/GenBank/DDBJ databases">
        <title>Enhanced detection system for hospital associated transmission using whole genome sequencing surveillance.</title>
        <authorList>
            <person name="Harrison L.H."/>
            <person name="Van Tyne D."/>
            <person name="Marsh J.W."/>
            <person name="Griffith M.P."/>
            <person name="Snyder D.J."/>
            <person name="Cooper V.S."/>
            <person name="Mustapha M."/>
        </authorList>
    </citation>
    <scope>NUCLEOTIDE SEQUENCE [LARGE SCALE GENOMIC DNA]</scope>
    <source>
        <strain evidence="10 11">SER00238</strain>
    </source>
</reference>
<dbReference type="PANTHER" id="PTHR34582">
    <property type="entry name" value="UPF0702 TRANSMEMBRANE PROTEIN YCAP"/>
    <property type="match status" value="1"/>
</dbReference>
<feature type="transmembrane region" description="Helical" evidence="7">
    <location>
        <begin position="74"/>
        <end position="95"/>
    </location>
</feature>
<name>A0ABS0TYZ7_SERPR</name>
<dbReference type="PANTHER" id="PTHR34582:SF6">
    <property type="entry name" value="UPF0702 TRANSMEMBRANE PROTEIN YCAP"/>
    <property type="match status" value="1"/>
</dbReference>
<evidence type="ECO:0000313" key="10">
    <source>
        <dbReference type="EMBL" id="MBI6183601.1"/>
    </source>
</evidence>
<keyword evidence="5 7" id="KW-1133">Transmembrane helix</keyword>
<comment type="caution">
    <text evidence="10">The sequence shown here is derived from an EMBL/GenBank/DDBJ whole genome shotgun (WGS) entry which is preliminary data.</text>
</comment>
<evidence type="ECO:0000256" key="1">
    <source>
        <dbReference type="ARBA" id="ARBA00004651"/>
    </source>
</evidence>
<feature type="domain" description="YetF C-terminal" evidence="8">
    <location>
        <begin position="97"/>
        <end position="166"/>
    </location>
</feature>
<evidence type="ECO:0000259" key="9">
    <source>
        <dbReference type="Pfam" id="PF20730"/>
    </source>
</evidence>
<comment type="similarity">
    <text evidence="2">Belongs to the UPF0702 family.</text>
</comment>
<evidence type="ECO:0000259" key="8">
    <source>
        <dbReference type="Pfam" id="PF04239"/>
    </source>
</evidence>
<gene>
    <name evidence="10" type="ORF">JEQ07_24790</name>
</gene>
<dbReference type="EMBL" id="JAEHSL010000046">
    <property type="protein sequence ID" value="MBI6183601.1"/>
    <property type="molecule type" value="Genomic_DNA"/>
</dbReference>
<dbReference type="Gene3D" id="3.30.240.20">
    <property type="entry name" value="bsu07140 like domains"/>
    <property type="match status" value="1"/>
</dbReference>
<keyword evidence="6 7" id="KW-0472">Membrane</keyword>
<protein>
    <submittedName>
        <fullName evidence="10">DUF421 domain-containing protein</fullName>
    </submittedName>
</protein>
<feature type="transmembrane region" description="Helical" evidence="7">
    <location>
        <begin position="49"/>
        <end position="68"/>
    </location>
</feature>
<dbReference type="InterPro" id="IPR023090">
    <property type="entry name" value="UPF0702_alpha/beta_dom_sf"/>
</dbReference>
<keyword evidence="11" id="KW-1185">Reference proteome</keyword>
<feature type="transmembrane region" description="Helical" evidence="7">
    <location>
        <begin position="16"/>
        <end position="37"/>
    </location>
</feature>
<evidence type="ECO:0000256" key="3">
    <source>
        <dbReference type="ARBA" id="ARBA00022475"/>
    </source>
</evidence>
<evidence type="ECO:0000256" key="7">
    <source>
        <dbReference type="SAM" id="Phobius"/>
    </source>
</evidence>
<comment type="subcellular location">
    <subcellularLocation>
        <location evidence="1">Cell membrane</location>
        <topology evidence="1">Multi-pass membrane protein</topology>
    </subcellularLocation>
</comment>
<evidence type="ECO:0000313" key="11">
    <source>
        <dbReference type="Proteomes" id="UP000639004"/>
    </source>
</evidence>
<feature type="domain" description="YetF-like N-terminal transmembrane" evidence="9">
    <location>
        <begin position="21"/>
        <end position="94"/>
    </location>
</feature>
<organism evidence="10 11">
    <name type="scientific">Serratia proteamaculans</name>
    <dbReference type="NCBI Taxonomy" id="28151"/>
    <lineage>
        <taxon>Bacteria</taxon>
        <taxon>Pseudomonadati</taxon>
        <taxon>Pseudomonadota</taxon>
        <taxon>Gammaproteobacteria</taxon>
        <taxon>Enterobacterales</taxon>
        <taxon>Yersiniaceae</taxon>
        <taxon>Serratia</taxon>
    </lineage>
</organism>
<sequence>MQVFDIDRILINSYPFSYLLEVAFRSAFTFFIVYIFLRLIGRRGVKQMTLFEIVIILTLGSAAGDVALNQDSPLLPVIVTFVIIVGLYRVLTYLINKKTYLQSRLEGEPIILIKQGQLHFDNATKQSFAYEELVMELREKGVEHFGQVKLALLEIDGNLSVYFFSDETVKPGLSILPTSMIKTCNKIARTNIYSCMKCSYTLHIDTCDGFICPVCGGNSWAVSSINRRIT</sequence>
<evidence type="ECO:0000256" key="4">
    <source>
        <dbReference type="ARBA" id="ARBA00022692"/>
    </source>
</evidence>
<dbReference type="InterPro" id="IPR048454">
    <property type="entry name" value="YetF_N"/>
</dbReference>
<keyword evidence="3" id="KW-1003">Cell membrane</keyword>
<proteinExistence type="inferred from homology"/>
<dbReference type="Pfam" id="PF04239">
    <property type="entry name" value="DUF421"/>
    <property type="match status" value="1"/>
</dbReference>
<dbReference type="InterPro" id="IPR007353">
    <property type="entry name" value="DUF421"/>
</dbReference>
<evidence type="ECO:0000256" key="2">
    <source>
        <dbReference type="ARBA" id="ARBA00006448"/>
    </source>
</evidence>
<dbReference type="Proteomes" id="UP000639004">
    <property type="component" value="Unassembled WGS sequence"/>
</dbReference>
<dbReference type="Pfam" id="PF20730">
    <property type="entry name" value="YetF_N"/>
    <property type="match status" value="1"/>
</dbReference>
<keyword evidence="4 7" id="KW-0812">Transmembrane</keyword>
<accession>A0ABS0TYZ7</accession>
<dbReference type="RefSeq" id="WP_198642711.1">
    <property type="nucleotide sequence ID" value="NZ_JAEHSL010000046.1"/>
</dbReference>
<evidence type="ECO:0000256" key="6">
    <source>
        <dbReference type="ARBA" id="ARBA00023136"/>
    </source>
</evidence>